<evidence type="ECO:0000313" key="4">
    <source>
        <dbReference type="Proteomes" id="UP001501218"/>
    </source>
</evidence>
<keyword evidence="3" id="KW-0540">Nuclease</keyword>
<evidence type="ECO:0000313" key="3">
    <source>
        <dbReference type="EMBL" id="GAA2351476.1"/>
    </source>
</evidence>
<organism evidence="3 4">
    <name type="scientific">Saccharopolyspora halophila</name>
    <dbReference type="NCBI Taxonomy" id="405551"/>
    <lineage>
        <taxon>Bacteria</taxon>
        <taxon>Bacillati</taxon>
        <taxon>Actinomycetota</taxon>
        <taxon>Actinomycetes</taxon>
        <taxon>Pseudonocardiales</taxon>
        <taxon>Pseudonocardiaceae</taxon>
        <taxon>Saccharopolyspora</taxon>
    </lineage>
</organism>
<gene>
    <name evidence="3" type="ORF">GCM10009854_31600</name>
</gene>
<proteinExistence type="predicted"/>
<name>A0ABN3GH46_9PSEU</name>
<dbReference type="Proteomes" id="UP001501218">
    <property type="component" value="Unassembled WGS sequence"/>
</dbReference>
<dbReference type="RefSeq" id="WP_344132543.1">
    <property type="nucleotide sequence ID" value="NZ_BAAARA010000010.1"/>
</dbReference>
<dbReference type="InterPro" id="IPR011089">
    <property type="entry name" value="GmrSD_C"/>
</dbReference>
<comment type="caution">
    <text evidence="3">The sequence shown here is derived from an EMBL/GenBank/DDBJ whole genome shotgun (WGS) entry which is preliminary data.</text>
</comment>
<accession>A0ABN3GH46</accession>
<feature type="compositionally biased region" description="Polar residues" evidence="1">
    <location>
        <begin position="146"/>
        <end position="172"/>
    </location>
</feature>
<reference evidence="3 4" key="1">
    <citation type="journal article" date="2019" name="Int. J. Syst. Evol. Microbiol.">
        <title>The Global Catalogue of Microorganisms (GCM) 10K type strain sequencing project: providing services to taxonomists for standard genome sequencing and annotation.</title>
        <authorList>
            <consortium name="The Broad Institute Genomics Platform"/>
            <consortium name="The Broad Institute Genome Sequencing Center for Infectious Disease"/>
            <person name="Wu L."/>
            <person name="Ma J."/>
        </authorList>
    </citation>
    <scope>NUCLEOTIDE SEQUENCE [LARGE SCALE GENOMIC DNA]</scope>
    <source>
        <strain evidence="3 4">JCM 16221</strain>
    </source>
</reference>
<dbReference type="EMBL" id="BAAARA010000010">
    <property type="protein sequence ID" value="GAA2351476.1"/>
    <property type="molecule type" value="Genomic_DNA"/>
</dbReference>
<dbReference type="PANTHER" id="PTHR24094:SF15">
    <property type="entry name" value="AMP-DEPENDENT SYNTHETASE_LIGASE DOMAIN-CONTAINING PROTEIN-RELATED"/>
    <property type="match status" value="1"/>
</dbReference>
<feature type="region of interest" description="Disordered" evidence="1">
    <location>
        <begin position="144"/>
        <end position="176"/>
    </location>
</feature>
<dbReference type="GO" id="GO:0004519">
    <property type="term" value="F:endonuclease activity"/>
    <property type="evidence" value="ECO:0007669"/>
    <property type="project" value="UniProtKB-KW"/>
</dbReference>
<evidence type="ECO:0000256" key="1">
    <source>
        <dbReference type="SAM" id="MobiDB-lite"/>
    </source>
</evidence>
<dbReference type="PANTHER" id="PTHR24094">
    <property type="entry name" value="SECRETED PROTEIN"/>
    <property type="match status" value="1"/>
</dbReference>
<sequence>MSKKTWSSVVAAALLGLMWVVFESGLFDQDVSSASGPAADQVDQLKVAPAASMDGYSRDRFDHWNAQPEAGKNCNTREAVLARDGENVRTDNRCQPTSGSWTSSYTGEKITDDSEVDIDHMVPLANAWRSGANEWTDAEREKFANDMNSPQLVAVDSSSNRSKGDQDPSTWKPSAEGQWCDYAGDWVEVKNTYDLTVTQAEKRALHEMLATCG</sequence>
<keyword evidence="3" id="KW-0378">Hydrolase</keyword>
<dbReference type="Pfam" id="PF07510">
    <property type="entry name" value="GmrSD_C"/>
    <property type="match status" value="1"/>
</dbReference>
<protein>
    <submittedName>
        <fullName evidence="3">HNH endonuclease family protein</fullName>
    </submittedName>
</protein>
<evidence type="ECO:0000259" key="2">
    <source>
        <dbReference type="Pfam" id="PF07510"/>
    </source>
</evidence>
<keyword evidence="4" id="KW-1185">Reference proteome</keyword>
<keyword evidence="3" id="KW-0255">Endonuclease</keyword>
<feature type="domain" description="GmrSD restriction endonucleases C-terminal" evidence="2">
    <location>
        <begin position="101"/>
        <end position="207"/>
    </location>
</feature>